<accession>A0A4P2QQA0</accession>
<dbReference type="Proteomes" id="UP000295497">
    <property type="component" value="Chromosome"/>
</dbReference>
<evidence type="ECO:0000313" key="2">
    <source>
        <dbReference type="Proteomes" id="UP000295497"/>
    </source>
</evidence>
<reference evidence="1 2" key="1">
    <citation type="submission" date="2015-09" db="EMBL/GenBank/DDBJ databases">
        <title>Sorangium comparison.</title>
        <authorList>
            <person name="Zaburannyi N."/>
            <person name="Bunk B."/>
            <person name="Overmann J."/>
            <person name="Mueller R."/>
        </authorList>
    </citation>
    <scope>NUCLEOTIDE SEQUENCE [LARGE SCALE GENOMIC DNA]</scope>
    <source>
        <strain evidence="1 2">So ce836</strain>
    </source>
</reference>
<evidence type="ECO:0000313" key="1">
    <source>
        <dbReference type="EMBL" id="AUX32148.1"/>
    </source>
</evidence>
<protein>
    <submittedName>
        <fullName evidence="1">Uncharacterized protein</fullName>
    </submittedName>
</protein>
<organism evidence="1 2">
    <name type="scientific">Sorangium cellulosum</name>
    <name type="common">Polyangium cellulosum</name>
    <dbReference type="NCBI Taxonomy" id="56"/>
    <lineage>
        <taxon>Bacteria</taxon>
        <taxon>Pseudomonadati</taxon>
        <taxon>Myxococcota</taxon>
        <taxon>Polyangia</taxon>
        <taxon>Polyangiales</taxon>
        <taxon>Polyangiaceae</taxon>
        <taxon>Sorangium</taxon>
    </lineage>
</organism>
<dbReference type="AlphaFoldDB" id="A0A4P2QQA0"/>
<proteinExistence type="predicted"/>
<sequence length="234" mass="23860">MRERLCLSWVAAAVMSVGLWGCVSGEGGGPSDDTAPGGQIGGVQVNEGGCDEEKEDIGADDVSPLGFSARDALAALSGERSAPLAWAKGGSTTATVAAGELVAARFVRSTVAASEPGGAEPALAVDCADHLQLDVALAFSTEDGAFDESFAVTLRVPQVGAGRFFHRIDLDALQGSYEVTEVDPTEFRELFVYLSGELTGSAVSGTIHGVAESHPIGTGPDAVVSAQPFSVADF</sequence>
<name>A0A4P2QQA0_SORCE</name>
<gene>
    <name evidence="1" type="ORF">SOCE836_042840</name>
</gene>
<dbReference type="EMBL" id="CP012672">
    <property type="protein sequence ID" value="AUX32148.1"/>
    <property type="molecule type" value="Genomic_DNA"/>
</dbReference>